<accession>A0ABV3RTI7</accession>
<name>A0ABV3RTI7_9RHOB</name>
<organism evidence="3 4">
    <name type="scientific">Sulfitobacter sediminis</name>
    <dbReference type="NCBI Taxonomy" id="3234186"/>
    <lineage>
        <taxon>Bacteria</taxon>
        <taxon>Pseudomonadati</taxon>
        <taxon>Pseudomonadota</taxon>
        <taxon>Alphaproteobacteria</taxon>
        <taxon>Rhodobacterales</taxon>
        <taxon>Roseobacteraceae</taxon>
        <taxon>Sulfitobacter</taxon>
    </lineage>
</organism>
<sequence length="200" mass="20054">MKNMFSKVKSRTVSTIAISSWLVASGGYAHAGSLSDPVVTPAPVLSQAQSFGLQKHLCGVDWQTEAGNRFGQTLQQRDDYAEILAYLTEQCPEVALLLTNLPVAQVSQSAGQGLGSPGDGEGDNNGGENNGGENNGGDNNGGENNGGDNNGGDNNGGDNNGGDNNGGENNGGNNGGGENNGGDNNGGDNNGGDNNGGDNN</sequence>
<comment type="caution">
    <text evidence="3">The sequence shown here is derived from an EMBL/GenBank/DDBJ whole genome shotgun (WGS) entry which is preliminary data.</text>
</comment>
<dbReference type="RefSeq" id="WP_367879939.1">
    <property type="nucleotide sequence ID" value="NZ_JBFNXX010000039.1"/>
</dbReference>
<evidence type="ECO:0000313" key="4">
    <source>
        <dbReference type="Proteomes" id="UP001556098"/>
    </source>
</evidence>
<keyword evidence="2" id="KW-0732">Signal</keyword>
<keyword evidence="4" id="KW-1185">Reference proteome</keyword>
<proteinExistence type="predicted"/>
<evidence type="ECO:0000313" key="3">
    <source>
        <dbReference type="EMBL" id="MEW9922241.1"/>
    </source>
</evidence>
<feature type="non-terminal residue" evidence="3">
    <location>
        <position position="200"/>
    </location>
</feature>
<protein>
    <submittedName>
        <fullName evidence="3">Uncharacterized protein</fullName>
    </submittedName>
</protein>
<reference evidence="3 4" key="1">
    <citation type="submission" date="2024-07" db="EMBL/GenBank/DDBJ databases">
        <title>Marimonas sp.nov., isolated from tidal-flat sediment.</title>
        <authorList>
            <person name="Jayan J.N."/>
            <person name="Lee S.S."/>
        </authorList>
    </citation>
    <scope>NUCLEOTIDE SEQUENCE [LARGE SCALE GENOMIC DNA]</scope>
    <source>
        <strain evidence="3 4">MJW-29</strain>
    </source>
</reference>
<gene>
    <name evidence="3" type="ORF">AB2B41_21800</name>
</gene>
<dbReference type="EMBL" id="JBFNXX010000039">
    <property type="protein sequence ID" value="MEW9922241.1"/>
    <property type="molecule type" value="Genomic_DNA"/>
</dbReference>
<feature type="region of interest" description="Disordered" evidence="1">
    <location>
        <begin position="108"/>
        <end position="200"/>
    </location>
</feature>
<evidence type="ECO:0000256" key="2">
    <source>
        <dbReference type="SAM" id="SignalP"/>
    </source>
</evidence>
<feature type="chain" id="PRO_5045886559" evidence="2">
    <location>
        <begin position="32"/>
        <end position="200"/>
    </location>
</feature>
<dbReference type="Proteomes" id="UP001556098">
    <property type="component" value="Unassembled WGS sequence"/>
</dbReference>
<evidence type="ECO:0000256" key="1">
    <source>
        <dbReference type="SAM" id="MobiDB-lite"/>
    </source>
</evidence>
<feature type="signal peptide" evidence="2">
    <location>
        <begin position="1"/>
        <end position="31"/>
    </location>
</feature>
<feature type="compositionally biased region" description="Gly residues" evidence="1">
    <location>
        <begin position="112"/>
        <end position="200"/>
    </location>
</feature>